<dbReference type="Pfam" id="PF03091">
    <property type="entry name" value="CutA1"/>
    <property type="match status" value="1"/>
</dbReference>
<dbReference type="RefSeq" id="WP_092342887.1">
    <property type="nucleotide sequence ID" value="NZ_FLSL01000085.1"/>
</dbReference>
<evidence type="ECO:0000313" key="4">
    <source>
        <dbReference type="Proteomes" id="UP000198651"/>
    </source>
</evidence>
<dbReference type="Pfam" id="PF02152">
    <property type="entry name" value="FolB"/>
    <property type="match status" value="1"/>
</dbReference>
<evidence type="ECO:0000259" key="2">
    <source>
        <dbReference type="SMART" id="SM00905"/>
    </source>
</evidence>
<dbReference type="GO" id="GO:0006760">
    <property type="term" value="P:folic acid-containing compound metabolic process"/>
    <property type="evidence" value="ECO:0007669"/>
    <property type="project" value="InterPro"/>
</dbReference>
<dbReference type="NCBIfam" id="TIGR00526">
    <property type="entry name" value="folB_dom"/>
    <property type="match status" value="1"/>
</dbReference>
<protein>
    <recommendedName>
        <fullName evidence="2">Dihydroneopterin aldolase/epimerase domain-containing protein</fullName>
    </recommendedName>
</protein>
<dbReference type="GO" id="GO:0010038">
    <property type="term" value="P:response to metal ion"/>
    <property type="evidence" value="ECO:0007669"/>
    <property type="project" value="InterPro"/>
</dbReference>
<dbReference type="Gene3D" id="3.30.1130.10">
    <property type="match status" value="1"/>
</dbReference>
<dbReference type="AlphaFoldDB" id="A0A0S4M5E9"/>
<reference evidence="4" key="1">
    <citation type="submission" date="2015-11" db="EMBL/GenBank/DDBJ databases">
        <authorList>
            <person name="Seth-Smith H.M.B."/>
        </authorList>
    </citation>
    <scope>NUCLEOTIDE SEQUENCE [LARGE SCALE GENOMIC DNA]</scope>
    <source>
        <strain evidence="4">2013Ark11</strain>
    </source>
</reference>
<sequence>MSKIILRNLVKKAFVGVYAYEQYQKQTISINATLHLPIKPHSPTDSKPEIDYDDIIFGINNIINNEKFLLLESMAQRLMAYLFEYQLIESVHLQVFKERPVECIESVGVDLFKTRSNLAIAPESVINCSKDVVVVKSHAPSAELATDIIQCLVECKLAACGNLLHSAVTSYVWENKMHTHTIFPFELKTVAGAINPIAAEIERKHPDIVPEITVQPVSGGLESYLNWVRETVKVFQ</sequence>
<dbReference type="InterPro" id="IPR043133">
    <property type="entry name" value="GTP-CH-I_C/QueF"/>
</dbReference>
<dbReference type="InterPro" id="IPR004323">
    <property type="entry name" value="Ion_tolerance_CutA"/>
</dbReference>
<dbReference type="STRING" id="1561003.Ark11_0626"/>
<dbReference type="InterPro" id="IPR006157">
    <property type="entry name" value="FolB_dom"/>
</dbReference>
<evidence type="ECO:0000313" key="3">
    <source>
        <dbReference type="EMBL" id="CUT17462.1"/>
    </source>
</evidence>
<dbReference type="PANTHER" id="PTHR23419:SF8">
    <property type="entry name" value="FI09726P"/>
    <property type="match status" value="1"/>
</dbReference>
<dbReference type="Proteomes" id="UP000198651">
    <property type="component" value="Chromosome I"/>
</dbReference>
<dbReference type="EMBL" id="LN906597">
    <property type="protein sequence ID" value="CUT17462.1"/>
    <property type="molecule type" value="Genomic_DNA"/>
</dbReference>
<dbReference type="Gene3D" id="3.30.70.120">
    <property type="match status" value="1"/>
</dbReference>
<comment type="similarity">
    <text evidence="1">Belongs to the CutA family.</text>
</comment>
<feature type="domain" description="Dihydroneopterin aldolase/epimerase" evidence="2">
    <location>
        <begin position="4"/>
        <end position="113"/>
    </location>
</feature>
<accession>A0A0S4M5E9</accession>
<dbReference type="InterPro" id="IPR015867">
    <property type="entry name" value="N-reg_PII/ATP_PRibTrfase_C"/>
</dbReference>
<dbReference type="PANTHER" id="PTHR23419">
    <property type="entry name" value="DIVALENT CATION TOLERANCE CUTA-RELATED"/>
    <property type="match status" value="1"/>
</dbReference>
<dbReference type="SMART" id="SM00905">
    <property type="entry name" value="FolB"/>
    <property type="match status" value="1"/>
</dbReference>
<dbReference type="SUPFAM" id="SSF54913">
    <property type="entry name" value="GlnB-like"/>
    <property type="match status" value="1"/>
</dbReference>
<evidence type="ECO:0000256" key="1">
    <source>
        <dbReference type="ARBA" id="ARBA00010169"/>
    </source>
</evidence>
<keyword evidence="4" id="KW-1185">Reference proteome</keyword>
<proteinExistence type="inferred from homology"/>
<dbReference type="SUPFAM" id="SSF55620">
    <property type="entry name" value="Tetrahydrobiopterin biosynthesis enzymes-like"/>
    <property type="match status" value="1"/>
</dbReference>
<dbReference type="GO" id="GO:0005507">
    <property type="term" value="F:copper ion binding"/>
    <property type="evidence" value="ECO:0007669"/>
    <property type="project" value="TreeGrafter"/>
</dbReference>
<dbReference type="InterPro" id="IPR011322">
    <property type="entry name" value="N-reg_PII-like_a/b"/>
</dbReference>
<dbReference type="OrthoDB" id="37622at2"/>
<name>A0A0S4M5E9_9BURK</name>
<gene>
    <name evidence="3" type="ORF">Ark11_0626</name>
</gene>
<organism evidence="3 4">
    <name type="scientific">Candidatus Ichthyocystis hellenicum</name>
    <dbReference type="NCBI Taxonomy" id="1561003"/>
    <lineage>
        <taxon>Bacteria</taxon>
        <taxon>Pseudomonadati</taxon>
        <taxon>Pseudomonadota</taxon>
        <taxon>Betaproteobacteria</taxon>
        <taxon>Burkholderiales</taxon>
        <taxon>Candidatus Ichthyocystis</taxon>
    </lineage>
</organism>
<dbReference type="GO" id="GO:0004150">
    <property type="term" value="F:dihydroneopterin aldolase activity"/>
    <property type="evidence" value="ECO:0007669"/>
    <property type="project" value="InterPro"/>
</dbReference>